<protein>
    <submittedName>
        <fullName evidence="1">Uncharacterized protein</fullName>
    </submittedName>
</protein>
<organism evidence="1">
    <name type="scientific">Acididesulfobacillus acetoxydans</name>
    <dbReference type="NCBI Taxonomy" id="1561005"/>
    <lineage>
        <taxon>Bacteria</taxon>
        <taxon>Bacillati</taxon>
        <taxon>Bacillota</taxon>
        <taxon>Clostridia</taxon>
        <taxon>Eubacteriales</taxon>
        <taxon>Peptococcaceae</taxon>
        <taxon>Acididesulfobacillus</taxon>
    </lineage>
</organism>
<dbReference type="KEGG" id="aacx:DEACI_1894"/>
<reference evidence="2" key="1">
    <citation type="submission" date="2014-11" db="EMBL/GenBank/DDBJ databases">
        <authorList>
            <person name="Hornung B.V."/>
        </authorList>
    </citation>
    <scope>NUCLEOTIDE SEQUENCE</scope>
    <source>
        <strain evidence="2">INE</strain>
    </source>
</reference>
<dbReference type="Proteomes" id="UP001071230">
    <property type="component" value="Unassembled WGS sequence"/>
</dbReference>
<dbReference type="EMBL" id="CDGJ01000082">
    <property type="protein sequence ID" value="CEJ08481.1"/>
    <property type="molecule type" value="Genomic_DNA"/>
</dbReference>
<evidence type="ECO:0000313" key="3">
    <source>
        <dbReference type="Proteomes" id="UP001071230"/>
    </source>
</evidence>
<reference evidence="1" key="2">
    <citation type="submission" date="2020-01" db="EMBL/GenBank/DDBJ databases">
        <authorList>
            <person name="Hornung B."/>
        </authorList>
    </citation>
    <scope>NUCLEOTIDE SEQUENCE</scope>
    <source>
        <strain evidence="1">PacBioINE</strain>
    </source>
</reference>
<proteinExistence type="predicted"/>
<dbReference type="RefSeq" id="WP_240984798.1">
    <property type="nucleotide sequence ID" value="NZ_CDGJ01000082.1"/>
</dbReference>
<sequence>MGKVKENTLRKVEDFFVRETAMRGSSEIQVTMEDLRRETKLSLVTIYKAIDDLIDGGKLTVTDMGTRRSPRMYRYRSSPGPEGPRINAGEMAEVAKALEELVHELAVKDQVIEALRTKLTALESQESQVLYRLRVSEDTEVIVRKKS</sequence>
<name>A0A8S0X505_9FIRM</name>
<dbReference type="Proteomes" id="UP000836597">
    <property type="component" value="Chromosome"/>
</dbReference>
<dbReference type="EMBL" id="LR746496">
    <property type="protein sequence ID" value="CAA7601240.1"/>
    <property type="molecule type" value="Genomic_DNA"/>
</dbReference>
<accession>A0A8S0X505</accession>
<keyword evidence="3" id="KW-1185">Reference proteome</keyword>
<evidence type="ECO:0000313" key="1">
    <source>
        <dbReference type="EMBL" id="CAA7601240.1"/>
    </source>
</evidence>
<dbReference type="AlphaFoldDB" id="A0A8S0X505"/>
<gene>
    <name evidence="1" type="ORF">DEACI_1894</name>
    <name evidence="2" type="ORF">DEACI_2958</name>
</gene>
<evidence type="ECO:0000313" key="2">
    <source>
        <dbReference type="EMBL" id="CEJ08481.1"/>
    </source>
</evidence>